<organism evidence="11 12">
    <name type="scientific">Candidatus Thermofonsia Clade 1 bacterium</name>
    <dbReference type="NCBI Taxonomy" id="2364210"/>
    <lineage>
        <taxon>Bacteria</taxon>
        <taxon>Bacillati</taxon>
        <taxon>Chloroflexota</taxon>
        <taxon>Candidatus Thermofontia</taxon>
        <taxon>Candidatus Thermofonsia Clade 1</taxon>
    </lineage>
</organism>
<dbReference type="Proteomes" id="UP000228921">
    <property type="component" value="Unassembled WGS sequence"/>
</dbReference>
<keyword evidence="7 9" id="KW-0472">Membrane</keyword>
<comment type="subcellular location">
    <subcellularLocation>
        <location evidence="1">Cell membrane</location>
        <topology evidence="1">Multi-pass membrane protein</topology>
    </subcellularLocation>
</comment>
<keyword evidence="8 9" id="KW-0012">Acyltransferase</keyword>
<dbReference type="InterPro" id="IPR024194">
    <property type="entry name" value="Ac/AlaTfrase_AlgI/DltB"/>
</dbReference>
<evidence type="ECO:0000313" key="11">
    <source>
        <dbReference type="EMBL" id="PJF30475.1"/>
    </source>
</evidence>
<feature type="transmembrane region" description="Helical" evidence="10">
    <location>
        <begin position="303"/>
        <end position="331"/>
    </location>
</feature>
<protein>
    <recommendedName>
        <fullName evidence="13">MBOAT family protein</fullName>
    </recommendedName>
</protein>
<evidence type="ECO:0000256" key="3">
    <source>
        <dbReference type="ARBA" id="ARBA00022475"/>
    </source>
</evidence>
<comment type="caution">
    <text evidence="11">The sequence shown here is derived from an EMBL/GenBank/DDBJ whole genome shotgun (WGS) entry which is preliminary data.</text>
</comment>
<evidence type="ECO:0000256" key="6">
    <source>
        <dbReference type="ARBA" id="ARBA00022989"/>
    </source>
</evidence>
<evidence type="ECO:0008006" key="13">
    <source>
        <dbReference type="Google" id="ProtNLM"/>
    </source>
</evidence>
<feature type="transmembrane region" description="Helical" evidence="10">
    <location>
        <begin position="75"/>
        <end position="95"/>
    </location>
</feature>
<proteinExistence type="inferred from homology"/>
<dbReference type="GO" id="GO:0016746">
    <property type="term" value="F:acyltransferase activity"/>
    <property type="evidence" value="ECO:0007669"/>
    <property type="project" value="UniProtKB-KW"/>
</dbReference>
<evidence type="ECO:0000256" key="7">
    <source>
        <dbReference type="ARBA" id="ARBA00023136"/>
    </source>
</evidence>
<dbReference type="EMBL" id="PGTK01000009">
    <property type="protein sequence ID" value="PJF30475.1"/>
    <property type="molecule type" value="Genomic_DNA"/>
</dbReference>
<feature type="transmembrane region" description="Helical" evidence="10">
    <location>
        <begin position="46"/>
        <end position="63"/>
    </location>
</feature>
<evidence type="ECO:0000256" key="10">
    <source>
        <dbReference type="SAM" id="Phobius"/>
    </source>
</evidence>
<dbReference type="InterPro" id="IPR051085">
    <property type="entry name" value="MB_O-acyltransferase"/>
</dbReference>
<keyword evidence="3 9" id="KW-1003">Cell membrane</keyword>
<evidence type="ECO:0000256" key="4">
    <source>
        <dbReference type="ARBA" id="ARBA00022679"/>
    </source>
</evidence>
<feature type="transmembrane region" description="Helical" evidence="10">
    <location>
        <begin position="358"/>
        <end position="382"/>
    </location>
</feature>
<dbReference type="InterPro" id="IPR028362">
    <property type="entry name" value="AlgI"/>
</dbReference>
<feature type="transmembrane region" description="Helical" evidence="10">
    <location>
        <begin position="107"/>
        <end position="127"/>
    </location>
</feature>
<keyword evidence="5 10" id="KW-0812">Transmembrane</keyword>
<dbReference type="PANTHER" id="PTHR13285:SF23">
    <property type="entry name" value="TEICHOIC ACID D-ALANYLTRANSFERASE"/>
    <property type="match status" value="1"/>
</dbReference>
<evidence type="ECO:0000256" key="5">
    <source>
        <dbReference type="ARBA" id="ARBA00022692"/>
    </source>
</evidence>
<feature type="transmembrane region" description="Helical" evidence="10">
    <location>
        <begin position="211"/>
        <end position="231"/>
    </location>
</feature>
<evidence type="ECO:0000256" key="2">
    <source>
        <dbReference type="ARBA" id="ARBA00010323"/>
    </source>
</evidence>
<comment type="similarity">
    <text evidence="2 9">Belongs to the membrane-bound acyltransferase family.</text>
</comment>
<gene>
    <name evidence="11" type="ORF">CUN51_07430</name>
</gene>
<name>A0A2M8NYV2_9CHLR</name>
<dbReference type="Pfam" id="PF03062">
    <property type="entry name" value="MBOAT"/>
    <property type="match status" value="1"/>
</dbReference>
<evidence type="ECO:0000313" key="12">
    <source>
        <dbReference type="Proteomes" id="UP000228921"/>
    </source>
</evidence>
<evidence type="ECO:0000256" key="9">
    <source>
        <dbReference type="PIRNR" id="PIRNR016636"/>
    </source>
</evidence>
<accession>A0A2M8NYV2</accession>
<dbReference type="InterPro" id="IPR004299">
    <property type="entry name" value="MBOAT_fam"/>
</dbReference>
<dbReference type="GO" id="GO:0042121">
    <property type="term" value="P:alginic acid biosynthetic process"/>
    <property type="evidence" value="ECO:0007669"/>
    <property type="project" value="InterPro"/>
</dbReference>
<dbReference type="PIRSF" id="PIRSF500217">
    <property type="entry name" value="AlgI"/>
    <property type="match status" value="1"/>
</dbReference>
<dbReference type="GO" id="GO:0005886">
    <property type="term" value="C:plasma membrane"/>
    <property type="evidence" value="ECO:0007669"/>
    <property type="project" value="UniProtKB-SubCell"/>
</dbReference>
<evidence type="ECO:0000256" key="8">
    <source>
        <dbReference type="ARBA" id="ARBA00023315"/>
    </source>
</evidence>
<dbReference type="PIRSF" id="PIRSF016636">
    <property type="entry name" value="AlgI_DltB"/>
    <property type="match status" value="1"/>
</dbReference>
<reference evidence="11 12" key="1">
    <citation type="submission" date="2017-11" db="EMBL/GenBank/DDBJ databases">
        <title>Evolution of Phototrophy in the Chloroflexi Phylum Driven by Horizontal Gene Transfer.</title>
        <authorList>
            <person name="Ward L.M."/>
            <person name="Hemp J."/>
            <person name="Shih P.M."/>
            <person name="Mcglynn S.E."/>
            <person name="Fischer W."/>
        </authorList>
    </citation>
    <scope>NUCLEOTIDE SEQUENCE [LARGE SCALE GENOMIC DNA]</scope>
    <source>
        <strain evidence="11">CP2_2F</strain>
    </source>
</reference>
<dbReference type="AlphaFoldDB" id="A0A2M8NYV2"/>
<evidence type="ECO:0000256" key="1">
    <source>
        <dbReference type="ARBA" id="ARBA00004651"/>
    </source>
</evidence>
<keyword evidence="6 10" id="KW-1133">Transmembrane helix</keyword>
<sequence length="400" mass="44375">MTLALIGGMALCALIAPFFSALRLPLLLLASAIFLVLLQWDVSPTLWLPLASVGLTVGVWWLTQHDSPSRRRMALMAMLCIIGIFAALKLPALQAAGGGTLNIGQTVAWVGFSYLAFRLLHVLLDFRSGRLKQLPLPQFALYALFFPAIAAGPIARIEQFAQALAAPLSAERFRQGALRVVRGLFKKFILADSLALVALSPQLATDAQTGTLVSALMLWLMVYAYAFRLYWDFSGYTDIAIGIGIWAGIKLPENFDAPYLKRNLQAFWNSWHITLSTWFRLYFFTPASRELLRTPLKAWREGVVLLAQLSTMILIGLWHGATLNFVLWGAWHGAGLWLFRQWSARTASWDAFVQARPFLARIVGVLSVLTTFHYVALGWIFFALPEPALIGKVLGGLIGR</sequence>
<keyword evidence="4 9" id="KW-0808">Transferase</keyword>
<dbReference type="PANTHER" id="PTHR13285">
    <property type="entry name" value="ACYLTRANSFERASE"/>
    <property type="match status" value="1"/>
</dbReference>